<evidence type="ECO:0000256" key="3">
    <source>
        <dbReference type="ARBA" id="ARBA00022737"/>
    </source>
</evidence>
<feature type="compositionally biased region" description="Polar residues" evidence="7">
    <location>
        <begin position="55"/>
        <end position="71"/>
    </location>
</feature>
<dbReference type="Gene3D" id="1.10.8.430">
    <property type="entry name" value="Helical domain of apoptotic protease-activating factors"/>
    <property type="match status" value="1"/>
</dbReference>
<gene>
    <name evidence="13" type="primary">LOC105172064</name>
</gene>
<keyword evidence="12" id="KW-1185">Reference proteome</keyword>
<comment type="similarity">
    <text evidence="1">Belongs to the disease resistance NB-LRR family.</text>
</comment>
<dbReference type="Gene3D" id="1.10.10.10">
    <property type="entry name" value="Winged helix-like DNA-binding domain superfamily/Winged helix DNA-binding domain"/>
    <property type="match status" value="1"/>
</dbReference>
<dbReference type="Gene3D" id="1.20.5.4130">
    <property type="match status" value="1"/>
</dbReference>
<evidence type="ECO:0000256" key="6">
    <source>
        <dbReference type="ARBA" id="ARBA00022840"/>
    </source>
</evidence>
<dbReference type="InterPro" id="IPR002182">
    <property type="entry name" value="NB-ARC"/>
</dbReference>
<dbReference type="FunFam" id="3.40.50.300:FF:001091">
    <property type="entry name" value="Probable disease resistance protein At1g61300"/>
    <property type="match status" value="1"/>
</dbReference>
<dbReference type="InterPro" id="IPR058922">
    <property type="entry name" value="WHD_DRP"/>
</dbReference>
<feature type="domain" description="Disease resistance N-terminal" evidence="9">
    <location>
        <begin position="7"/>
        <end position="57"/>
    </location>
</feature>
<organism evidence="12 13">
    <name type="scientific">Sesamum indicum</name>
    <name type="common">Oriental sesame</name>
    <name type="synonym">Sesamum orientale</name>
    <dbReference type="NCBI Taxonomy" id="4182"/>
    <lineage>
        <taxon>Eukaryota</taxon>
        <taxon>Viridiplantae</taxon>
        <taxon>Streptophyta</taxon>
        <taxon>Embryophyta</taxon>
        <taxon>Tracheophyta</taxon>
        <taxon>Spermatophyta</taxon>
        <taxon>Magnoliopsida</taxon>
        <taxon>eudicotyledons</taxon>
        <taxon>Gunneridae</taxon>
        <taxon>Pentapetalae</taxon>
        <taxon>asterids</taxon>
        <taxon>lamiids</taxon>
        <taxon>Lamiales</taxon>
        <taxon>Pedaliaceae</taxon>
        <taxon>Sesamum</taxon>
    </lineage>
</organism>
<dbReference type="InterPro" id="IPR041118">
    <property type="entry name" value="Rx_N"/>
</dbReference>
<protein>
    <submittedName>
        <fullName evidence="13">Disease resistance protein At1g59780</fullName>
    </submittedName>
</protein>
<keyword evidence="5" id="KW-0611">Plant defense</keyword>
<dbReference type="GO" id="GO:0043531">
    <property type="term" value="F:ADP binding"/>
    <property type="evidence" value="ECO:0007669"/>
    <property type="project" value="InterPro"/>
</dbReference>
<name>A0A8M8V995_SESIN</name>
<dbReference type="InterPro" id="IPR027417">
    <property type="entry name" value="P-loop_NTPase"/>
</dbReference>
<evidence type="ECO:0000259" key="9">
    <source>
        <dbReference type="Pfam" id="PF18052"/>
    </source>
</evidence>
<evidence type="ECO:0000259" key="11">
    <source>
        <dbReference type="Pfam" id="PF23598"/>
    </source>
</evidence>
<dbReference type="Gene3D" id="3.80.10.10">
    <property type="entry name" value="Ribonuclease Inhibitor"/>
    <property type="match status" value="1"/>
</dbReference>
<dbReference type="FunFam" id="1.10.10.10:FF:000322">
    <property type="entry name" value="Probable disease resistance protein At1g63360"/>
    <property type="match status" value="1"/>
</dbReference>
<dbReference type="AlphaFoldDB" id="A0A8M8V995"/>
<dbReference type="InterPro" id="IPR032675">
    <property type="entry name" value="LRR_dom_sf"/>
</dbReference>
<dbReference type="Gene3D" id="3.40.50.300">
    <property type="entry name" value="P-loop containing nucleotide triphosphate hydrolases"/>
    <property type="match status" value="1"/>
</dbReference>
<dbReference type="PRINTS" id="PR00364">
    <property type="entry name" value="DISEASERSIST"/>
</dbReference>
<feature type="domain" description="Disease resistance protein winged helix" evidence="10">
    <location>
        <begin position="323"/>
        <end position="379"/>
    </location>
</feature>
<feature type="domain" description="NB-ARC" evidence="8">
    <location>
        <begin position="97"/>
        <end position="260"/>
    </location>
</feature>
<evidence type="ECO:0000259" key="10">
    <source>
        <dbReference type="Pfam" id="PF23559"/>
    </source>
</evidence>
<dbReference type="KEGG" id="sind:105172064"/>
<keyword evidence="6" id="KW-0067">ATP-binding</keyword>
<feature type="domain" description="Disease resistance protein winged helix" evidence="10">
    <location>
        <begin position="432"/>
        <end position="507"/>
    </location>
</feature>
<keyword evidence="2" id="KW-0433">Leucine-rich repeat</keyword>
<dbReference type="Pfam" id="PF18052">
    <property type="entry name" value="Rx_N"/>
    <property type="match status" value="1"/>
</dbReference>
<evidence type="ECO:0000313" key="13">
    <source>
        <dbReference type="RefSeq" id="XP_020552899.1"/>
    </source>
</evidence>
<dbReference type="InterPro" id="IPR042197">
    <property type="entry name" value="Apaf_helical"/>
</dbReference>
<dbReference type="InterPro" id="IPR044974">
    <property type="entry name" value="Disease_R_plants"/>
</dbReference>
<dbReference type="RefSeq" id="XP_020552899.1">
    <property type="nucleotide sequence ID" value="XM_020697240.1"/>
</dbReference>
<feature type="region of interest" description="Disordered" evidence="7">
    <location>
        <begin position="55"/>
        <end position="78"/>
    </location>
</feature>
<evidence type="ECO:0000313" key="12">
    <source>
        <dbReference type="Proteomes" id="UP000504604"/>
    </source>
</evidence>
<dbReference type="GO" id="GO:0098542">
    <property type="term" value="P:defense response to other organism"/>
    <property type="evidence" value="ECO:0007669"/>
    <property type="project" value="TreeGrafter"/>
</dbReference>
<dbReference type="PANTHER" id="PTHR23155">
    <property type="entry name" value="DISEASE RESISTANCE PROTEIN RP"/>
    <property type="match status" value="1"/>
</dbReference>
<evidence type="ECO:0000259" key="8">
    <source>
        <dbReference type="Pfam" id="PF00931"/>
    </source>
</evidence>
<dbReference type="Pfam" id="PF00931">
    <property type="entry name" value="NB-ARC"/>
    <property type="match status" value="1"/>
</dbReference>
<dbReference type="OrthoDB" id="3027644at2759"/>
<dbReference type="InterPro" id="IPR036388">
    <property type="entry name" value="WH-like_DNA-bd_sf"/>
</dbReference>
<proteinExistence type="inferred from homology"/>
<keyword evidence="4" id="KW-0547">Nucleotide-binding</keyword>
<dbReference type="GO" id="GO:0051607">
    <property type="term" value="P:defense response to virus"/>
    <property type="evidence" value="ECO:0007669"/>
    <property type="project" value="UniProtKB-ARBA"/>
</dbReference>
<keyword evidence="3" id="KW-0677">Repeat</keyword>
<feature type="domain" description="Disease resistance R13L4/SHOC-2-like LRR" evidence="11">
    <location>
        <begin position="581"/>
        <end position="886"/>
    </location>
</feature>
<dbReference type="SUPFAM" id="SSF52058">
    <property type="entry name" value="L domain-like"/>
    <property type="match status" value="1"/>
</dbReference>
<dbReference type="GO" id="GO:0005524">
    <property type="term" value="F:ATP binding"/>
    <property type="evidence" value="ECO:0007669"/>
    <property type="project" value="UniProtKB-KW"/>
</dbReference>
<dbReference type="Proteomes" id="UP000504604">
    <property type="component" value="Linkage group LG10"/>
</dbReference>
<dbReference type="Pfam" id="PF23559">
    <property type="entry name" value="WHD_DRP"/>
    <property type="match status" value="2"/>
</dbReference>
<dbReference type="GeneID" id="105172064"/>
<sequence>MVDSIATIALETLRDLLIEEAKFLLSVGGEVEEVRRQLNIMHCFLKDADRRQDRYNSQTSESMSVGDNSSRLVDDTDRSRRTYGHEVEKYFVGMKEDIKHLESILTTDDKSNGVISICGMGGLGKTTLATKIYNGEAVQRCFKYRAWVCVSQQFQPKTIFQRLLKQLLQNESEEQDEDTLVRKLYQVQRDRKCLLVLDDVWEVDHWNCLRRAFPIGEVDSKVLLTTRNQNIASRGYVHNLKCLDEDEGWELLQKIAFPNNYSQEIPTTEIKLLEEYGRKIVKKCGYLPLPISVVGGTLRHEKASIEWKNVCRNLDSYLQHGRGMICSEDKGRGESLRDVAERYLFELANRCMVEVEIDELPLYNRFKSCRLHDMIRDLCLSKGKKEGFLEVIDKKMGGEESENDKGVNQILDLSYNVLPYNLKPCVLYLACFKEDEEIDIEKLYLLWMAEGMICSEDKGRGESLRDVAERYLFELANRCMVEVEIDELPVYNRFKSCRLHDMIRDLCLSKGKKEGFLEVIDKKMGGEESSICKTNRLAIHMEGVDNDLSYRIGENKNIRSFLFLKIGWRDTLWYNYIMFGIFKSLKVLVLEGYTFENRKLPKGIEKLKLLKLLSLENSRVEELPSSICKLPCLQTLNVKDTDRLPNCIYKMRRLRHLLLGYLSKSVGGEKLKLEGLNELEMITGFNTLVDITHLLKLPKLRVLERRIYDEKSLSMIVDHILNHQEQFRDVRLEIVMNLNMDSEDGSTLLKRLVMCHSLHYLSIENWLVRKLPTYEVQVYQNVIELKLGDSGIEEDPMLTLGKLPMLRSLELNFDAYVGREMVCEATGFPQLRALLLYRLRNLVEWRVEKGAMPNLSSLIIEGCSKLKMIPDGLEFINTLKTLSITMPKEFVKRVRVVDGEEGEDYHKIKHIPDISIYTD</sequence>
<evidence type="ECO:0000256" key="2">
    <source>
        <dbReference type="ARBA" id="ARBA00022614"/>
    </source>
</evidence>
<dbReference type="PANTHER" id="PTHR23155:SF1185">
    <property type="entry name" value="DISEASE RESISTANCE RPP8-LIKE PROTEIN 3-RELATED"/>
    <property type="match status" value="1"/>
</dbReference>
<dbReference type="Pfam" id="PF23598">
    <property type="entry name" value="LRR_14"/>
    <property type="match status" value="1"/>
</dbReference>
<dbReference type="InterPro" id="IPR055414">
    <property type="entry name" value="LRR_R13L4/SHOC2-like"/>
</dbReference>
<reference evidence="13" key="1">
    <citation type="submission" date="2025-08" db="UniProtKB">
        <authorList>
            <consortium name="RefSeq"/>
        </authorList>
    </citation>
    <scope>IDENTIFICATION</scope>
</reference>
<accession>A0A8M8V995</accession>
<evidence type="ECO:0000256" key="5">
    <source>
        <dbReference type="ARBA" id="ARBA00022821"/>
    </source>
</evidence>
<dbReference type="SUPFAM" id="SSF52540">
    <property type="entry name" value="P-loop containing nucleoside triphosphate hydrolases"/>
    <property type="match status" value="1"/>
</dbReference>
<evidence type="ECO:0000256" key="1">
    <source>
        <dbReference type="ARBA" id="ARBA00008894"/>
    </source>
</evidence>
<evidence type="ECO:0000256" key="7">
    <source>
        <dbReference type="SAM" id="MobiDB-lite"/>
    </source>
</evidence>
<evidence type="ECO:0000256" key="4">
    <source>
        <dbReference type="ARBA" id="ARBA00022741"/>
    </source>
</evidence>